<dbReference type="Gene3D" id="3.40.50.450">
    <property type="match status" value="1"/>
</dbReference>
<evidence type="ECO:0000256" key="1">
    <source>
        <dbReference type="SAM" id="MobiDB-lite"/>
    </source>
</evidence>
<dbReference type="InterPro" id="IPR007710">
    <property type="entry name" value="Nucleoside_deoxyribTrfase"/>
</dbReference>
<evidence type="ECO:0000313" key="3">
    <source>
        <dbReference type="Proteomes" id="UP000437736"/>
    </source>
</evidence>
<reference evidence="2 3" key="1">
    <citation type="submission" date="2019-11" db="EMBL/GenBank/DDBJ databases">
        <title>Acidiferrimicrobium australis gen. nov., sp. nov., an acidophilic and obligately heterotrophic, member of the Actinobacteria that catalyses dissimilatory oxido- reduction of iron isolated from metal-rich acidic water in Chile.</title>
        <authorList>
            <person name="Gonzalez D."/>
            <person name="Huber K."/>
            <person name="Hedrich S."/>
            <person name="Rojas-Villalobos C."/>
            <person name="Quatrini R."/>
            <person name="Dinamarca M.A."/>
            <person name="Schwarz A."/>
            <person name="Canales C."/>
            <person name="Nancucheo I."/>
        </authorList>
    </citation>
    <scope>NUCLEOTIDE SEQUENCE [LARGE SCALE GENOMIC DNA]</scope>
    <source>
        <strain evidence="2 3">USS-CCA1</strain>
    </source>
</reference>
<dbReference type="InterPro" id="IPR051239">
    <property type="entry name" value="2'-dNMP_N-hydrolase"/>
</dbReference>
<name>A0ABW9QRU4_9ACTN</name>
<accession>A0ABW9QRU4</accession>
<dbReference type="PANTHER" id="PTHR15364">
    <property type="entry name" value="2'-DEOXYNUCLEOSIDE 5'-PHOSPHATE N-HYDROLASE 1"/>
    <property type="match status" value="1"/>
</dbReference>
<evidence type="ECO:0000313" key="2">
    <source>
        <dbReference type="EMBL" id="MST32564.1"/>
    </source>
</evidence>
<comment type="caution">
    <text evidence="2">The sequence shown here is derived from an EMBL/GenBank/DDBJ whole genome shotgun (WGS) entry which is preliminary data.</text>
</comment>
<gene>
    <name evidence="2" type="ORF">GHK86_07490</name>
</gene>
<proteinExistence type="predicted"/>
<organism evidence="2 3">
    <name type="scientific">Acidiferrimicrobium australe</name>
    <dbReference type="NCBI Taxonomy" id="2664430"/>
    <lineage>
        <taxon>Bacteria</taxon>
        <taxon>Bacillati</taxon>
        <taxon>Actinomycetota</taxon>
        <taxon>Acidimicrobiia</taxon>
        <taxon>Acidimicrobiales</taxon>
        <taxon>Acidimicrobiaceae</taxon>
        <taxon>Acidiferrimicrobium</taxon>
    </lineage>
</organism>
<feature type="region of interest" description="Disordered" evidence="1">
    <location>
        <begin position="1"/>
        <end position="80"/>
    </location>
</feature>
<dbReference type="Pfam" id="PF05014">
    <property type="entry name" value="Nuc_deoxyrib_tr"/>
    <property type="match status" value="1"/>
</dbReference>
<dbReference type="Proteomes" id="UP000437736">
    <property type="component" value="Unassembled WGS sequence"/>
</dbReference>
<dbReference type="SUPFAM" id="SSF52309">
    <property type="entry name" value="N-(deoxy)ribosyltransferase-like"/>
    <property type="match status" value="1"/>
</dbReference>
<dbReference type="EMBL" id="WJHE01000331">
    <property type="protein sequence ID" value="MST32564.1"/>
    <property type="molecule type" value="Genomic_DNA"/>
</dbReference>
<feature type="compositionally biased region" description="Low complexity" evidence="1">
    <location>
        <begin position="1"/>
        <end position="23"/>
    </location>
</feature>
<keyword evidence="3" id="KW-1185">Reference proteome</keyword>
<protein>
    <recommendedName>
        <fullName evidence="4">Nucleoside 2-deoxyribosyltransferase</fullName>
    </recommendedName>
</protein>
<sequence length="246" mass="25700">MPLHVCDSSASASSPSSSCRSMCPAPPVKGRAPDSSLCGPSRRAIPRCGGPSLPRSAVRSRRTRAPIVPGVSPQPCTPDGRPVTPGAVYLAGPSGFFEAGRRWHEEVVVPAVRAAGLVPRDPWAGPSPLADLPADEDGPARRQWLRQANLLQGRRDLELIDESEAVLASLDGPDVDSGTAVEIGYAFARGRLVVGVRTDLRRCGDNDGASVNLMIETCIADSGGVLHTSLDAAVAFLAARLARGAR</sequence>
<evidence type="ECO:0008006" key="4">
    <source>
        <dbReference type="Google" id="ProtNLM"/>
    </source>
</evidence>
<dbReference type="PANTHER" id="PTHR15364:SF0">
    <property type="entry name" value="2'-DEOXYNUCLEOSIDE 5'-PHOSPHATE N-HYDROLASE 1"/>
    <property type="match status" value="1"/>
</dbReference>